<protein>
    <submittedName>
        <fullName evidence="1">Uncharacterized protein</fullName>
    </submittedName>
</protein>
<dbReference type="OrthoDB" id="9789552at2"/>
<sequence>MRYLRWILLFITMLSAFPHAAIGQTQEKESALHHKKIVLIPLDSRPVNTSYVTLLGRIGQAEVILPTTGLDQWEKPADYSKLKQFLQEQIGSADAVFIAIPGWVNGGLLHGRYTATYTEQAKRLAELKTILLPYRNKSIYLIGVIPREKPAAGSPAEAYTFELTQFGRRYAQYIQSEKPENRRYHMYFLRKIQQETPPKHLLGYTRLFQENLQGLYTIADWARDGIVDGVLIGTDDTSTLSLPKVNELCIREYCRREKLSNVYIMNGADELTSLLLARYKNELDGTPSHYTLTYSHHAARDKALTYDGVPLAEMIASKIAFIQPSHPRHPEQRLSVYIHSGEEELETVADWSRQNAGTIRGLADVSYPEFPDTDFMEAYTRQKLSGQFESYASWNTGGNTIGLLLAHMEMIRGEPVWNAAHEEWMALRYAEDYYYNAVKRPQYVHRYDQAHKLEPEEEAIATSPIQAEANHLLSSLSYVTRTQTGIQQAPIRFRVEKATLPWNRIFEISYTLKRE</sequence>
<evidence type="ECO:0000313" key="1">
    <source>
        <dbReference type="EMBL" id="BAU29342.1"/>
    </source>
</evidence>
<accession>A0A0U5BMC0</accession>
<name>A0A0U5BMC0_9BACL</name>
<reference evidence="1 2" key="1">
    <citation type="submission" date="2015-12" db="EMBL/GenBank/DDBJ databases">
        <title>Genome sequence of Aneurinibacillus soli.</title>
        <authorList>
            <person name="Lee J.S."/>
            <person name="Lee K.C."/>
            <person name="Kim K.K."/>
            <person name="Lee B.W."/>
        </authorList>
    </citation>
    <scope>NUCLEOTIDE SEQUENCE [LARGE SCALE GENOMIC DNA]</scope>
    <source>
        <strain evidence="1 2">CB4</strain>
    </source>
</reference>
<keyword evidence="2" id="KW-1185">Reference proteome</keyword>
<dbReference type="AlphaFoldDB" id="A0A0U5BMC0"/>
<evidence type="ECO:0000313" key="2">
    <source>
        <dbReference type="Proteomes" id="UP000217696"/>
    </source>
</evidence>
<dbReference type="KEGG" id="asoc:CB4_03529"/>
<dbReference type="EMBL" id="AP017312">
    <property type="protein sequence ID" value="BAU29342.1"/>
    <property type="molecule type" value="Genomic_DNA"/>
</dbReference>
<dbReference type="Pfam" id="PF13552">
    <property type="entry name" value="DUF4127"/>
    <property type="match status" value="1"/>
</dbReference>
<dbReference type="Proteomes" id="UP000217696">
    <property type="component" value="Chromosome"/>
</dbReference>
<organism evidence="1 2">
    <name type="scientific">Aneurinibacillus soli</name>
    <dbReference type="NCBI Taxonomy" id="1500254"/>
    <lineage>
        <taxon>Bacteria</taxon>
        <taxon>Bacillati</taxon>
        <taxon>Bacillota</taxon>
        <taxon>Bacilli</taxon>
        <taxon>Bacillales</taxon>
        <taxon>Paenibacillaceae</taxon>
        <taxon>Aneurinibacillus group</taxon>
        <taxon>Aneurinibacillus</taxon>
    </lineage>
</organism>
<dbReference type="RefSeq" id="WP_146226635.1">
    <property type="nucleotide sequence ID" value="NZ_AP017312.1"/>
</dbReference>
<proteinExistence type="predicted"/>
<dbReference type="InterPro" id="IPR025394">
    <property type="entry name" value="DUF4127"/>
</dbReference>
<gene>
    <name evidence="1" type="ORF">CB4_03529</name>
</gene>